<name>A0A5N5T2G3_9CRUS</name>
<dbReference type="OrthoDB" id="419183at2759"/>
<gene>
    <name evidence="2" type="ORF">Anas_13029</name>
</gene>
<feature type="region of interest" description="Disordered" evidence="1">
    <location>
        <begin position="314"/>
        <end position="340"/>
    </location>
</feature>
<accession>A0A5N5T2G3</accession>
<protein>
    <submittedName>
        <fullName evidence="2">Uncharacterized protein</fullName>
    </submittedName>
</protein>
<evidence type="ECO:0000313" key="3">
    <source>
        <dbReference type="Proteomes" id="UP000326759"/>
    </source>
</evidence>
<comment type="caution">
    <text evidence="2">The sequence shown here is derived from an EMBL/GenBank/DDBJ whole genome shotgun (WGS) entry which is preliminary data.</text>
</comment>
<organism evidence="2 3">
    <name type="scientific">Armadillidium nasatum</name>
    <dbReference type="NCBI Taxonomy" id="96803"/>
    <lineage>
        <taxon>Eukaryota</taxon>
        <taxon>Metazoa</taxon>
        <taxon>Ecdysozoa</taxon>
        <taxon>Arthropoda</taxon>
        <taxon>Crustacea</taxon>
        <taxon>Multicrustacea</taxon>
        <taxon>Malacostraca</taxon>
        <taxon>Eumalacostraca</taxon>
        <taxon>Peracarida</taxon>
        <taxon>Isopoda</taxon>
        <taxon>Oniscidea</taxon>
        <taxon>Crinocheta</taxon>
        <taxon>Armadillidiidae</taxon>
        <taxon>Armadillidium</taxon>
    </lineage>
</organism>
<dbReference type="Proteomes" id="UP000326759">
    <property type="component" value="Unassembled WGS sequence"/>
</dbReference>
<feature type="region of interest" description="Disordered" evidence="1">
    <location>
        <begin position="38"/>
        <end position="86"/>
    </location>
</feature>
<feature type="compositionally biased region" description="Polar residues" evidence="1">
    <location>
        <begin position="593"/>
        <end position="606"/>
    </location>
</feature>
<evidence type="ECO:0000256" key="1">
    <source>
        <dbReference type="SAM" id="MobiDB-lite"/>
    </source>
</evidence>
<feature type="compositionally biased region" description="Low complexity" evidence="1">
    <location>
        <begin position="41"/>
        <end position="56"/>
    </location>
</feature>
<dbReference type="AlphaFoldDB" id="A0A5N5T2G3"/>
<keyword evidence="3" id="KW-1185">Reference proteome</keyword>
<feature type="region of interest" description="Disordered" evidence="1">
    <location>
        <begin position="162"/>
        <end position="200"/>
    </location>
</feature>
<feature type="compositionally biased region" description="Low complexity" evidence="1">
    <location>
        <begin position="167"/>
        <end position="200"/>
    </location>
</feature>
<sequence>MPGMFGQLPTGTLSHLINPSAFAASLTSAVSNYAPFVHNPSSSSVTKTKVISSSLSKSRHSKMSTKPAPPKIKTPPAASGTPPQLTNVTNSQHGLPPLLYSLKAPSLTPEIIKDMYEHLKINPQLSTSLASINSLPPIPNLGNPAAMATFQSLQSLFPNLFQSTVSNNNNNNTNNNNTNNNNNNTNNNMANNGVSSSSPLVSQPVYVKQDLHQNDNVPSSQSSYPPPSSTPMMSESGALNLSFTSVAKIHEDSEGDKKASPSVSTPIDISKSNINSPALVTGSEVNVKCENIKVTTPYLQEPIDFTSGVSASITENNKSLGTPPTSEQIQPEQLQKQTEPQLLYSSSGVSLPSYVSSPSSAKTIKTYCDTQTESKSNSNQVVNHTDHGTQTLTTVLAPTSTLINSSVLMSGSNLLGRIPFDSHIASTRVSGFTSAPSLDLGTLGLQGLHFTIPTSLGSAKYPVSAQIPLNTHTDLKVESAPSPPPNGPMDLSPVSAKTGNVSTNAPTTLQEETVSDSMASEIDVVGSPSAPQEGTKSFNDAIIKVSDSSPSFSLSNFHVAMPLVTSMSSETCVNSNAGDGISSPVLLQQDFANIQQKDSKPANSRQYRSDRGNCG</sequence>
<dbReference type="EMBL" id="SEYY01013017">
    <property type="protein sequence ID" value="KAB7500701.1"/>
    <property type="molecule type" value="Genomic_DNA"/>
</dbReference>
<reference evidence="2 3" key="1">
    <citation type="journal article" date="2019" name="PLoS Biol.">
        <title>Sex chromosomes control vertical transmission of feminizing Wolbachia symbionts in an isopod.</title>
        <authorList>
            <person name="Becking T."/>
            <person name="Chebbi M.A."/>
            <person name="Giraud I."/>
            <person name="Moumen B."/>
            <person name="Laverre T."/>
            <person name="Caubet Y."/>
            <person name="Peccoud J."/>
            <person name="Gilbert C."/>
            <person name="Cordaux R."/>
        </authorList>
    </citation>
    <scope>NUCLEOTIDE SEQUENCE [LARGE SCALE GENOMIC DNA]</scope>
    <source>
        <strain evidence="2">ANa2</strain>
        <tissue evidence="2">Whole body excluding digestive tract and cuticle</tissue>
    </source>
</reference>
<feature type="region of interest" description="Disordered" evidence="1">
    <location>
        <begin position="593"/>
        <end position="615"/>
    </location>
</feature>
<proteinExistence type="predicted"/>
<evidence type="ECO:0000313" key="2">
    <source>
        <dbReference type="EMBL" id="KAB7500701.1"/>
    </source>
</evidence>
<feature type="region of interest" description="Disordered" evidence="1">
    <location>
        <begin position="213"/>
        <end position="236"/>
    </location>
</feature>